<dbReference type="AlphaFoldDB" id="A0A8T0KLV1"/>
<sequence length="167" mass="18532">MAAKFCYGVKIDLSPSNVVVLRCVGEFLEMTEDFSEDNLVSKEEPESTELISSKNGNPNESSYLLSKPSSCSFVEPASNIDRFLGSTTPLESFKEWSAYGAGVPLVLDQRQSVVQYYVPYLSAIQLYGQSNRKSNTKSRYTSEDNDGDYYRDSSSDGSSDSEFGKKD</sequence>
<dbReference type="InterPro" id="IPR008507">
    <property type="entry name" value="DUF789"/>
</dbReference>
<organism evidence="2 3">
    <name type="scientific">Phaseolus angularis</name>
    <name type="common">Azuki bean</name>
    <name type="synonym">Vigna angularis</name>
    <dbReference type="NCBI Taxonomy" id="3914"/>
    <lineage>
        <taxon>Eukaryota</taxon>
        <taxon>Viridiplantae</taxon>
        <taxon>Streptophyta</taxon>
        <taxon>Embryophyta</taxon>
        <taxon>Tracheophyta</taxon>
        <taxon>Spermatophyta</taxon>
        <taxon>Magnoliopsida</taxon>
        <taxon>eudicotyledons</taxon>
        <taxon>Gunneridae</taxon>
        <taxon>Pentapetalae</taxon>
        <taxon>rosids</taxon>
        <taxon>fabids</taxon>
        <taxon>Fabales</taxon>
        <taxon>Fabaceae</taxon>
        <taxon>Papilionoideae</taxon>
        <taxon>50 kb inversion clade</taxon>
        <taxon>NPAAA clade</taxon>
        <taxon>indigoferoid/millettioid clade</taxon>
        <taxon>Phaseoleae</taxon>
        <taxon>Vigna</taxon>
    </lineage>
</organism>
<dbReference type="Pfam" id="PF05623">
    <property type="entry name" value="DUF789"/>
    <property type="match status" value="1"/>
</dbReference>
<dbReference type="PANTHER" id="PTHR31343">
    <property type="entry name" value="T15D22.8"/>
    <property type="match status" value="1"/>
</dbReference>
<feature type="region of interest" description="Disordered" evidence="1">
    <location>
        <begin position="130"/>
        <end position="167"/>
    </location>
</feature>
<gene>
    <name evidence="2" type="ORF">HKW66_Vig0100970</name>
</gene>
<dbReference type="PANTHER" id="PTHR31343:SF5">
    <property type="entry name" value="DUF789 FAMILY PROTEIN"/>
    <property type="match status" value="1"/>
</dbReference>
<name>A0A8T0KLV1_PHAAN</name>
<comment type="caution">
    <text evidence="2">The sequence shown here is derived from an EMBL/GenBank/DDBJ whole genome shotgun (WGS) entry which is preliminary data.</text>
</comment>
<evidence type="ECO:0000256" key="1">
    <source>
        <dbReference type="SAM" id="MobiDB-lite"/>
    </source>
</evidence>
<protein>
    <submittedName>
        <fullName evidence="2">BTB/POZ domain-containing protein</fullName>
    </submittedName>
</protein>
<reference evidence="2 3" key="1">
    <citation type="submission" date="2020-05" db="EMBL/GenBank/DDBJ databases">
        <title>Vigna angularis (adzuki bean) Var. LongXiaoDou No. 4 denovo assembly.</title>
        <authorList>
            <person name="Xiang H."/>
        </authorList>
    </citation>
    <scope>NUCLEOTIDE SEQUENCE [LARGE SCALE GENOMIC DNA]</scope>
    <source>
        <tissue evidence="2">Leaf</tissue>
    </source>
</reference>
<dbReference type="EMBL" id="JABFOF010000004">
    <property type="protein sequence ID" value="KAG2400049.1"/>
    <property type="molecule type" value="Genomic_DNA"/>
</dbReference>
<evidence type="ECO:0000313" key="2">
    <source>
        <dbReference type="EMBL" id="KAG2400049.1"/>
    </source>
</evidence>
<proteinExistence type="predicted"/>
<feature type="compositionally biased region" description="Polar residues" evidence="1">
    <location>
        <begin position="49"/>
        <end position="60"/>
    </location>
</feature>
<feature type="region of interest" description="Disordered" evidence="1">
    <location>
        <begin position="38"/>
        <end position="63"/>
    </location>
</feature>
<accession>A0A8T0KLV1</accession>
<feature type="compositionally biased region" description="Polar residues" evidence="1">
    <location>
        <begin position="130"/>
        <end position="139"/>
    </location>
</feature>
<dbReference type="Proteomes" id="UP000743370">
    <property type="component" value="Unassembled WGS sequence"/>
</dbReference>
<evidence type="ECO:0000313" key="3">
    <source>
        <dbReference type="Proteomes" id="UP000743370"/>
    </source>
</evidence>